<comment type="subcellular location">
    <subcellularLocation>
        <location evidence="1 14">Endoplasmic reticulum membrane</location>
        <topology evidence="1 14">Multi-pass membrane protein</topology>
    </subcellularLocation>
</comment>
<keyword evidence="6 14" id="KW-0328">Glycosyltransferase</keyword>
<evidence type="ECO:0000256" key="2">
    <source>
        <dbReference type="ARBA" id="ARBA00004857"/>
    </source>
</evidence>
<keyword evidence="12 14" id="KW-0472">Membrane</keyword>
<dbReference type="NCBIfam" id="TIGR00874">
    <property type="entry name" value="talAB"/>
    <property type="match status" value="1"/>
</dbReference>
<dbReference type="PANTHER" id="PTHR12413:SF1">
    <property type="entry name" value="DOLICHYL PYROPHOSPHATE MAN9GLCNAC2 ALPHA-1,3-GLUCOSYLTRANSFERASE"/>
    <property type="match status" value="1"/>
</dbReference>
<dbReference type="STRING" id="27835.A0A0N4XG87"/>
<dbReference type="Gene3D" id="3.20.20.70">
    <property type="entry name" value="Aldolase class I"/>
    <property type="match status" value="1"/>
</dbReference>
<feature type="transmembrane region" description="Helical" evidence="14">
    <location>
        <begin position="306"/>
        <end position="323"/>
    </location>
</feature>
<dbReference type="InterPro" id="IPR018225">
    <property type="entry name" value="Transaldolase_AS"/>
</dbReference>
<dbReference type="InterPro" id="IPR004730">
    <property type="entry name" value="Transaldolase_1"/>
</dbReference>
<evidence type="ECO:0000256" key="13">
    <source>
        <dbReference type="ARBA" id="ARBA00023270"/>
    </source>
</evidence>
<dbReference type="Proteomes" id="UP000271162">
    <property type="component" value="Unassembled WGS sequence"/>
</dbReference>
<feature type="transmembrane region" description="Helical" evidence="14">
    <location>
        <begin position="281"/>
        <end position="299"/>
    </location>
</feature>
<proteinExistence type="inferred from homology"/>
<dbReference type="UniPathway" id="UPA00378"/>
<feature type="transmembrane region" description="Helical" evidence="14">
    <location>
        <begin position="208"/>
        <end position="229"/>
    </location>
</feature>
<evidence type="ECO:0000256" key="11">
    <source>
        <dbReference type="ARBA" id="ARBA00023126"/>
    </source>
</evidence>
<organism evidence="17">
    <name type="scientific">Nippostrongylus brasiliensis</name>
    <name type="common">Rat hookworm</name>
    <dbReference type="NCBI Taxonomy" id="27835"/>
    <lineage>
        <taxon>Eukaryota</taxon>
        <taxon>Metazoa</taxon>
        <taxon>Ecdysozoa</taxon>
        <taxon>Nematoda</taxon>
        <taxon>Chromadorea</taxon>
        <taxon>Rhabditida</taxon>
        <taxon>Rhabditina</taxon>
        <taxon>Rhabditomorpha</taxon>
        <taxon>Strongyloidea</taxon>
        <taxon>Heligmosomidae</taxon>
        <taxon>Nippostrongylus</taxon>
    </lineage>
</organism>
<name>A0A0N4XG87_NIPBR</name>
<evidence type="ECO:0000256" key="12">
    <source>
        <dbReference type="ARBA" id="ARBA00023136"/>
    </source>
</evidence>
<dbReference type="PROSITE" id="PS01054">
    <property type="entry name" value="TRANSALDOLASE_1"/>
    <property type="match status" value="1"/>
</dbReference>
<reference evidence="17" key="1">
    <citation type="submission" date="2017-02" db="UniProtKB">
        <authorList>
            <consortium name="WormBaseParasite"/>
        </authorList>
    </citation>
    <scope>IDENTIFICATION</scope>
</reference>
<dbReference type="GO" id="GO:0004801">
    <property type="term" value="F:transaldolase activity"/>
    <property type="evidence" value="ECO:0007669"/>
    <property type="project" value="InterPro"/>
</dbReference>
<evidence type="ECO:0000256" key="5">
    <source>
        <dbReference type="ARBA" id="ARBA00008715"/>
    </source>
</evidence>
<dbReference type="PROSITE" id="PS00958">
    <property type="entry name" value="TRANSALDOLASE_2"/>
    <property type="match status" value="1"/>
</dbReference>
<dbReference type="EC" id="2.4.1.-" evidence="14"/>
<keyword evidence="8 14" id="KW-0812">Transmembrane</keyword>
<evidence type="ECO:0000313" key="16">
    <source>
        <dbReference type="Proteomes" id="UP000271162"/>
    </source>
</evidence>
<evidence type="ECO:0000256" key="10">
    <source>
        <dbReference type="ARBA" id="ARBA00022989"/>
    </source>
</evidence>
<dbReference type="GO" id="GO:0005789">
    <property type="term" value="C:endoplasmic reticulum membrane"/>
    <property type="evidence" value="ECO:0007669"/>
    <property type="project" value="UniProtKB-SubCell"/>
</dbReference>
<feature type="transmembrane region" description="Helical" evidence="14">
    <location>
        <begin position="148"/>
        <end position="173"/>
    </location>
</feature>
<evidence type="ECO:0000313" key="15">
    <source>
        <dbReference type="EMBL" id="VDL65045.1"/>
    </source>
</evidence>
<reference evidence="15 16" key="2">
    <citation type="submission" date="2018-11" db="EMBL/GenBank/DDBJ databases">
        <authorList>
            <consortium name="Pathogen Informatics"/>
        </authorList>
    </citation>
    <scope>NUCLEOTIDE SEQUENCE [LARGE SCALE GENOMIC DNA]</scope>
</reference>
<keyword evidence="16" id="KW-1185">Reference proteome</keyword>
<dbReference type="GO" id="GO:0005975">
    <property type="term" value="P:carbohydrate metabolic process"/>
    <property type="evidence" value="ECO:0007669"/>
    <property type="project" value="InterPro"/>
</dbReference>
<comment type="pathway">
    <text evidence="2">Carbohydrate degradation; pentose phosphate pathway; D-glyceraldehyde 3-phosphate and beta-D-fructose 6-phosphate from D-ribose 5-phosphate and D-xylulose 5-phosphate (non-oxidative stage): step 2/3.</text>
</comment>
<feature type="transmembrane region" description="Helical" evidence="14">
    <location>
        <begin position="329"/>
        <end position="351"/>
    </location>
</feature>
<dbReference type="InterPro" id="IPR013785">
    <property type="entry name" value="Aldolase_TIM"/>
</dbReference>
<dbReference type="PANTHER" id="PTHR12413">
    <property type="entry name" value="DOLICHYL GLYCOSYLTRANSFERASE"/>
    <property type="match status" value="1"/>
</dbReference>
<evidence type="ECO:0000256" key="1">
    <source>
        <dbReference type="ARBA" id="ARBA00004477"/>
    </source>
</evidence>
<dbReference type="UniPathway" id="UPA00115">
    <property type="reaction ID" value="UER00414"/>
</dbReference>
<keyword evidence="9 14" id="KW-0256">Endoplasmic reticulum</keyword>
<feature type="transmembrane region" description="Helical" evidence="14">
    <location>
        <begin position="55"/>
        <end position="74"/>
    </location>
</feature>
<evidence type="ECO:0000256" key="3">
    <source>
        <dbReference type="ARBA" id="ARBA00004922"/>
    </source>
</evidence>
<feature type="transmembrane region" description="Helical" evidence="14">
    <location>
        <begin position="95"/>
        <end position="112"/>
    </location>
</feature>
<dbReference type="EMBL" id="UYSL01001280">
    <property type="protein sequence ID" value="VDL65045.1"/>
    <property type="molecule type" value="Genomic_DNA"/>
</dbReference>
<dbReference type="GO" id="GO:0006098">
    <property type="term" value="P:pentose-phosphate shunt"/>
    <property type="evidence" value="ECO:0007669"/>
    <property type="project" value="UniProtKB-UniPathway"/>
</dbReference>
<evidence type="ECO:0000256" key="7">
    <source>
        <dbReference type="ARBA" id="ARBA00022679"/>
    </source>
</evidence>
<keyword evidence="10 14" id="KW-1133">Transmembrane helix</keyword>
<evidence type="ECO:0000256" key="6">
    <source>
        <dbReference type="ARBA" id="ARBA00022676"/>
    </source>
</evidence>
<evidence type="ECO:0000256" key="9">
    <source>
        <dbReference type="ARBA" id="ARBA00022824"/>
    </source>
</evidence>
<dbReference type="CDD" id="cd00957">
    <property type="entry name" value="Transaldolase_TalAB"/>
    <property type="match status" value="1"/>
</dbReference>
<evidence type="ECO:0000256" key="4">
    <source>
        <dbReference type="ARBA" id="ARBA00008012"/>
    </source>
</evidence>
<dbReference type="Pfam" id="PF03155">
    <property type="entry name" value="Alg6_Alg8"/>
    <property type="match status" value="1"/>
</dbReference>
<dbReference type="GO" id="GO:0042281">
    <property type="term" value="F:dolichyl pyrophosphate Man9GlcNAc2 alpha-1,3-glucosyltransferase activity"/>
    <property type="evidence" value="ECO:0007669"/>
    <property type="project" value="TreeGrafter"/>
</dbReference>
<comment type="similarity">
    <text evidence="5 14">Belongs to the ALG6/ALG8 glucosyltransferase family.</text>
</comment>
<dbReference type="InterPro" id="IPR004856">
    <property type="entry name" value="Glyco_trans_ALG6/ALG8"/>
</dbReference>
<dbReference type="AlphaFoldDB" id="A0A0N4XG87"/>
<evidence type="ECO:0000313" key="17">
    <source>
        <dbReference type="WBParaSite" id="NBR_0000153901-mRNA-1"/>
    </source>
</evidence>
<evidence type="ECO:0000256" key="14">
    <source>
        <dbReference type="RuleBase" id="RU363110"/>
    </source>
</evidence>
<keyword evidence="7 14" id="KW-0808">Transferase</keyword>
<evidence type="ECO:0000256" key="8">
    <source>
        <dbReference type="ARBA" id="ARBA00022692"/>
    </source>
</evidence>
<dbReference type="InterPro" id="IPR001585">
    <property type="entry name" value="TAL/FSA"/>
</dbReference>
<accession>A0A0N4XG87</accession>
<gene>
    <name evidence="15" type="ORF">NBR_LOCUS1540</name>
</gene>
<protein>
    <recommendedName>
        <fullName evidence="14">Alpha-1,3-glucosyltransferase</fullName>
        <ecNumber evidence="14">2.4.1.-</ecNumber>
    </recommendedName>
</protein>
<dbReference type="SUPFAM" id="SSF51569">
    <property type="entry name" value="Aldolase"/>
    <property type="match status" value="1"/>
</dbReference>
<comment type="similarity">
    <text evidence="4">Belongs to the transaldolase family. Type 1 subfamily.</text>
</comment>
<dbReference type="WBParaSite" id="NBR_0000153901-mRNA-1">
    <property type="protein sequence ID" value="NBR_0000153901-mRNA-1"/>
    <property type="gene ID" value="NBR_0000153901"/>
</dbReference>
<sequence>MSGAGEGKPPMFGDFEAQRHWMEITLHLPVRQWYVNGTDNDLLYWGLDYPPLTAYHSYIMGVVAHYINPSWVALKSSRGIQDAVHKFFMRATAILPFYFIYAPALIYFFLSIPKSKEISKNTLLALSLLYPGLLAIDNGHFQYNSVSLGLFLFAFSFLMNGRFYLGSISFVLALNYKQMELYHALPIFVFILARCLKRPIWSNLLSSFTSLVKVAVIVLGTSAVIWMPFLMKGTQSTLAVIERIFPFSRGLYEDKVASVWCAFSFILRLNRYFSLPAQVKISALCVLLLVLPSLSFLFLRPTVRNFKLSLLITSLVFFLFSFQVHEKSILLVAVPALLLMSEYPVASVWLLHITNTRMPESVLDQLKKVTVVVADTGDFNAMAEFKPTDATTNPSLILGASKMPKYESLMKDAVAYAKEHAAGKSPEEILELAMDRLFVVFGKEILNIVPGRVSTEVDARLSFDTEKSVEKALHLIEMYNQLGISKERILIKLASTWEGIKAAKILESIHGIHCNMTLLFNFEQAVACAEANVTLISPFVGRIMDWYVKNTDTKKYTRQDDPGVKSVTRIYNYYKKHGHKTQVMAASFRNTEEIKGLVGCDLLTIRLGYISASSLTW</sequence>
<dbReference type="Pfam" id="PF00923">
    <property type="entry name" value="TAL_FSA"/>
    <property type="match status" value="1"/>
</dbReference>
<keyword evidence="13" id="KW-0704">Schiff base</keyword>
<comment type="caution">
    <text evidence="14">Lacks conserved residue(s) required for the propagation of feature annotation.</text>
</comment>
<comment type="pathway">
    <text evidence="3 14">Protein modification; protein glycosylation.</text>
</comment>
<keyword evidence="11" id="KW-0570">Pentose shunt</keyword>